<keyword evidence="6 12" id="KW-0418">Kinase</keyword>
<proteinExistence type="inferred from homology"/>
<dbReference type="GO" id="GO:0005524">
    <property type="term" value="F:ATP binding"/>
    <property type="evidence" value="ECO:0007669"/>
    <property type="project" value="UniProtKB-UniRule"/>
</dbReference>
<dbReference type="PROSITE" id="PS00108">
    <property type="entry name" value="PROTEIN_KINASE_ST"/>
    <property type="match status" value="1"/>
</dbReference>
<dbReference type="GO" id="GO:0005634">
    <property type="term" value="C:nucleus"/>
    <property type="evidence" value="ECO:0007669"/>
    <property type="project" value="UniProtKB-SubCell"/>
</dbReference>
<dbReference type="EMBL" id="JH604633">
    <property type="protein sequence ID" value="EHY66822.1"/>
    <property type="molecule type" value="Genomic_DNA"/>
</dbReference>
<dbReference type="AlphaFoldDB" id="H8ZA41"/>
<evidence type="ECO:0000313" key="12">
    <source>
        <dbReference type="EMBL" id="EHY66822.1"/>
    </source>
</evidence>
<accession>H8ZA41</accession>
<dbReference type="STRING" id="944018.H8ZA41"/>
<evidence type="ECO:0000313" key="14">
    <source>
        <dbReference type="Proteomes" id="UP000054524"/>
    </source>
</evidence>
<keyword evidence="8" id="KW-0539">Nucleus</keyword>
<dbReference type="Proteomes" id="UP000005622">
    <property type="component" value="Unassembled WGS sequence"/>
</dbReference>
<protein>
    <submittedName>
        <fullName evidence="12">CMGC/CDK/CRK7 protein kinase</fullName>
    </submittedName>
</protein>
<dbReference type="InterPro" id="IPR008271">
    <property type="entry name" value="Ser/Thr_kinase_AS"/>
</dbReference>
<dbReference type="InterPro" id="IPR017441">
    <property type="entry name" value="Protein_kinase_ATP_BS"/>
</dbReference>
<dbReference type="Pfam" id="PF00069">
    <property type="entry name" value="Pkinase"/>
    <property type="match status" value="1"/>
</dbReference>
<evidence type="ECO:0000256" key="7">
    <source>
        <dbReference type="ARBA" id="ARBA00022840"/>
    </source>
</evidence>
<evidence type="ECO:0000259" key="11">
    <source>
        <dbReference type="PROSITE" id="PS50011"/>
    </source>
</evidence>
<evidence type="ECO:0000313" key="13">
    <source>
        <dbReference type="EMBL" id="KFG26498.1"/>
    </source>
</evidence>
<dbReference type="PANTHER" id="PTHR24056">
    <property type="entry name" value="CELL DIVISION PROTEIN KINASE"/>
    <property type="match status" value="1"/>
</dbReference>
<keyword evidence="4" id="KW-0808">Transferase</keyword>
<dbReference type="PROSITE" id="PS00107">
    <property type="entry name" value="PROTEIN_KINASE_ATP"/>
    <property type="match status" value="1"/>
</dbReference>
<dbReference type="Proteomes" id="UP000054524">
    <property type="component" value="Unassembled WGS sequence"/>
</dbReference>
<dbReference type="PROSITE" id="PS50011">
    <property type="entry name" value="PROTEIN_KINASE_DOM"/>
    <property type="match status" value="1"/>
</dbReference>
<feature type="binding site" evidence="9">
    <location>
        <position position="39"/>
    </location>
    <ligand>
        <name>ATP</name>
        <dbReference type="ChEBI" id="CHEBI:30616"/>
    </ligand>
</feature>
<comment type="subcellular location">
    <subcellularLocation>
        <location evidence="1">Nucleus</location>
    </subcellularLocation>
</comment>
<evidence type="ECO:0000256" key="10">
    <source>
        <dbReference type="RuleBase" id="RU000304"/>
    </source>
</evidence>
<evidence type="ECO:0000256" key="4">
    <source>
        <dbReference type="ARBA" id="ARBA00022679"/>
    </source>
</evidence>
<dbReference type="Gene3D" id="1.10.510.10">
    <property type="entry name" value="Transferase(Phosphotransferase) domain 1"/>
    <property type="match status" value="1"/>
</dbReference>
<evidence type="ECO:0000256" key="1">
    <source>
        <dbReference type="ARBA" id="ARBA00004123"/>
    </source>
</evidence>
<reference evidence="13 14" key="3">
    <citation type="journal article" date="2014" name="Genome Announc.">
        <title>Genome Sequence of the Microsporidian Species Nematocida sp1 Strain ERTm6 (ATCC PRA-372).</title>
        <authorList>
            <person name="Bakowski M.A."/>
            <person name="Priest M."/>
            <person name="Young S."/>
            <person name="Cuomo C.A."/>
            <person name="Troemel E.R."/>
        </authorList>
    </citation>
    <scope>NUCLEOTIDE SEQUENCE [LARGE SCALE GENOMIC DNA]</scope>
    <source>
        <strain evidence="13 14">ERTm6</strain>
    </source>
</reference>
<dbReference type="InterPro" id="IPR050108">
    <property type="entry name" value="CDK"/>
</dbReference>
<evidence type="ECO:0000256" key="9">
    <source>
        <dbReference type="PROSITE-ProRule" id="PRU10141"/>
    </source>
</evidence>
<feature type="domain" description="Protein kinase" evidence="11">
    <location>
        <begin position="10"/>
        <end position="302"/>
    </location>
</feature>
<gene>
    <name evidence="12" type="ORF">NERG_00462</name>
    <name evidence="13" type="ORF">NESG_00645</name>
</gene>
<dbReference type="InterPro" id="IPR000719">
    <property type="entry name" value="Prot_kinase_dom"/>
</dbReference>
<dbReference type="EMBL" id="AKIJ01000002">
    <property type="protein sequence ID" value="KFG26498.1"/>
    <property type="molecule type" value="Genomic_DNA"/>
</dbReference>
<comment type="similarity">
    <text evidence="2">Belongs to the protein kinase superfamily. CMGC Ser/Thr protein kinase family. CDC2/CDKX subfamily.</text>
</comment>
<reference evidence="13" key="2">
    <citation type="submission" date="2012-10" db="EMBL/GenBank/DDBJ databases">
        <authorList>
            <consortium name="The Broad Institute Genome Sequencing Platform"/>
            <consortium name="The Broad Institute Genome Sequencing Center for Infectious Disease"/>
            <person name="Cuomo C."/>
            <person name="Troemel E."/>
            <person name="Walker B."/>
            <person name="Young S.K."/>
            <person name="Zeng Q."/>
            <person name="Gargeya S."/>
            <person name="Fitzgerald M."/>
            <person name="Haas B."/>
            <person name="Abouelleil A."/>
            <person name="Alvarado L."/>
            <person name="Arachchi H.M."/>
            <person name="Berlin A.M."/>
            <person name="Chapman S.B."/>
            <person name="Goldberg J."/>
            <person name="Griggs A."/>
            <person name="Gujja S."/>
            <person name="Hansen M."/>
            <person name="Howarth C."/>
            <person name="Imamovic A."/>
            <person name="Larimer J."/>
            <person name="McCowan C."/>
            <person name="Murphy C."/>
            <person name="Neiman D."/>
            <person name="Pearson M."/>
            <person name="Priest M."/>
            <person name="Roberts A."/>
            <person name="Saif S."/>
            <person name="Shea T."/>
            <person name="Sisk P."/>
            <person name="Sykes S."/>
            <person name="Wortman J."/>
            <person name="Nusbaum C."/>
            <person name="Birren B."/>
        </authorList>
    </citation>
    <scope>NUCLEOTIDE SEQUENCE</scope>
    <source>
        <strain evidence="13">ERTm6</strain>
    </source>
</reference>
<keyword evidence="7 9" id="KW-0067">ATP-binding</keyword>
<keyword evidence="5 9" id="KW-0547">Nucleotide-binding</keyword>
<reference evidence="12" key="1">
    <citation type="submission" date="2011-03" db="EMBL/GenBank/DDBJ databases">
        <title>The Genome Sequence of Nematocida sp1 strain ERTm2.</title>
        <authorList>
            <consortium name="The Broad Institute Genome Sequencing Platform"/>
            <consortium name="The Broad Institute Genome Sequencing Center for Infectious Disease"/>
            <person name="Cuomo C."/>
            <person name="Troemel E."/>
            <person name="Young S.K."/>
            <person name="Zeng Q."/>
            <person name="Gargeya S."/>
            <person name="Fitzgerald M."/>
            <person name="Haas B."/>
            <person name="Abouelleil A."/>
            <person name="Alvarado L."/>
            <person name="Arachchi H.M."/>
            <person name="Berlin A."/>
            <person name="Brown A."/>
            <person name="Chapman S.B."/>
            <person name="Chen Z."/>
            <person name="Dunbar C."/>
            <person name="Freedman E."/>
            <person name="Gearin G."/>
            <person name="Gellesch M."/>
            <person name="Goldberg J."/>
            <person name="Griggs A."/>
            <person name="Gujja S."/>
            <person name="Heilman E.R."/>
            <person name="Heiman D."/>
            <person name="Howarth C."/>
            <person name="Larson L."/>
            <person name="Lui A."/>
            <person name="MacDonald P.J.P."/>
            <person name="Mehta T."/>
            <person name="Montmayeur A."/>
            <person name="Murphy C."/>
            <person name="Neiman D."/>
            <person name="Pearson M."/>
            <person name="Priest M."/>
            <person name="Roberts A."/>
            <person name="Saif S."/>
            <person name="Shea T."/>
            <person name="Shenoy N."/>
            <person name="Sisk P."/>
            <person name="Stolte C."/>
            <person name="Sykes S."/>
            <person name="White J."/>
            <person name="Yandava C."/>
            <person name="Wortman J."/>
            <person name="Nusbaum C."/>
            <person name="Birren B."/>
        </authorList>
    </citation>
    <scope>NUCLEOTIDE SEQUENCE</scope>
    <source>
        <strain evidence="12">ERTm2</strain>
    </source>
</reference>
<evidence type="ECO:0000256" key="2">
    <source>
        <dbReference type="ARBA" id="ARBA00006485"/>
    </source>
</evidence>
<evidence type="ECO:0000256" key="3">
    <source>
        <dbReference type="ARBA" id="ARBA00022527"/>
    </source>
</evidence>
<dbReference type="SUPFAM" id="SSF56112">
    <property type="entry name" value="Protein kinase-like (PK-like)"/>
    <property type="match status" value="1"/>
</dbReference>
<sequence length="302" mass="34684">MKNTQHESRYKIQKKIGEGTFGKVYSAVDLIKNKRVAMKKIKLEKQQNGVPVELIREISILKALSHRNLIKVLDTFVKDHEEVHNLNRSSYSIFLVFPYARMDLAKVMKEKTLSQEEILSYAKQILKGLQYMHSRHVIHRDIKPSNILVLSNKCVKIADFGLSRTLSKISMTQGVVTRWYRPPELLMCATRYDASVDIWALGCVIAEMLWKRPLFMEGSDVDQMNAIGLVCGEIDTSIFLDHISDSGLNPVVFRKGEESKIPEMFKEYNPTLFKLITGMMKIHPKRRLTAQESLKIMKKAGV</sequence>
<dbReference type="PIRSF" id="PIRSF000654">
    <property type="entry name" value="Integrin-linked_kinase"/>
    <property type="match status" value="1"/>
</dbReference>
<dbReference type="InterPro" id="IPR011009">
    <property type="entry name" value="Kinase-like_dom_sf"/>
</dbReference>
<dbReference type="HOGENOM" id="CLU_000288_181_1_1"/>
<dbReference type="SMART" id="SM00220">
    <property type="entry name" value="S_TKc"/>
    <property type="match status" value="1"/>
</dbReference>
<dbReference type="Gene3D" id="3.30.200.20">
    <property type="entry name" value="Phosphorylase Kinase, domain 1"/>
    <property type="match status" value="1"/>
</dbReference>
<keyword evidence="14" id="KW-1185">Reference proteome</keyword>
<accession>A0A086J2Y0</accession>
<evidence type="ECO:0000256" key="6">
    <source>
        <dbReference type="ARBA" id="ARBA00022777"/>
    </source>
</evidence>
<name>H8ZA41_NEMA1</name>
<keyword evidence="3 10" id="KW-0723">Serine/threonine-protein kinase</keyword>
<evidence type="ECO:0000256" key="8">
    <source>
        <dbReference type="ARBA" id="ARBA00023242"/>
    </source>
</evidence>
<evidence type="ECO:0000256" key="5">
    <source>
        <dbReference type="ARBA" id="ARBA00022741"/>
    </source>
</evidence>
<dbReference type="GO" id="GO:0004674">
    <property type="term" value="F:protein serine/threonine kinase activity"/>
    <property type="evidence" value="ECO:0007669"/>
    <property type="project" value="UniProtKB-KW"/>
</dbReference>
<dbReference type="FunFam" id="1.10.510.10:FF:000624">
    <property type="entry name" value="Mitogen-activated protein kinase"/>
    <property type="match status" value="1"/>
</dbReference>
<organism evidence="12">
    <name type="scientific">Nematocida ausubeli (strain ATCC PRA-371 / ERTm2)</name>
    <name type="common">Nematode killer fungus</name>
    <dbReference type="NCBI Taxonomy" id="1913371"/>
    <lineage>
        <taxon>Eukaryota</taxon>
        <taxon>Fungi</taxon>
        <taxon>Fungi incertae sedis</taxon>
        <taxon>Microsporidia</taxon>
        <taxon>Nematocida</taxon>
    </lineage>
</organism>